<evidence type="ECO:0000313" key="2">
    <source>
        <dbReference type="EMBL" id="CAA9528683.1"/>
    </source>
</evidence>
<name>A0A6J4TPE2_9SPHN</name>
<dbReference type="Pfam" id="PF05013">
    <property type="entry name" value="FGase"/>
    <property type="match status" value="1"/>
</dbReference>
<dbReference type="AlphaFoldDB" id="A0A6J4TPE2"/>
<dbReference type="Gene3D" id="3.40.630.40">
    <property type="entry name" value="Zn-dependent exopeptidases"/>
    <property type="match status" value="1"/>
</dbReference>
<organism evidence="2">
    <name type="scientific">uncultured Sphingomonas sp</name>
    <dbReference type="NCBI Taxonomy" id="158754"/>
    <lineage>
        <taxon>Bacteria</taxon>
        <taxon>Pseudomonadati</taxon>
        <taxon>Pseudomonadota</taxon>
        <taxon>Alphaproteobacteria</taxon>
        <taxon>Sphingomonadales</taxon>
        <taxon>Sphingomonadaceae</taxon>
        <taxon>Sphingomonas</taxon>
        <taxon>environmental samples</taxon>
    </lineage>
</organism>
<reference evidence="2" key="1">
    <citation type="submission" date="2020-02" db="EMBL/GenBank/DDBJ databases">
        <authorList>
            <person name="Meier V. D."/>
        </authorList>
    </citation>
    <scope>NUCLEOTIDE SEQUENCE</scope>
    <source>
        <strain evidence="2">AVDCRST_MAG62</strain>
    </source>
</reference>
<feature type="region of interest" description="Disordered" evidence="1">
    <location>
        <begin position="82"/>
        <end position="111"/>
    </location>
</feature>
<dbReference type="EMBL" id="CADCWB010000205">
    <property type="protein sequence ID" value="CAA9528683.1"/>
    <property type="molecule type" value="Genomic_DNA"/>
</dbReference>
<proteinExistence type="predicted"/>
<dbReference type="SUPFAM" id="SSF53187">
    <property type="entry name" value="Zn-dependent exopeptidases"/>
    <property type="match status" value="1"/>
</dbReference>
<dbReference type="InterPro" id="IPR007709">
    <property type="entry name" value="N-FG_amidohydro"/>
</dbReference>
<dbReference type="GO" id="GO:0050129">
    <property type="term" value="F:N-formylglutamate deformylase activity"/>
    <property type="evidence" value="ECO:0007669"/>
    <property type="project" value="UniProtKB-EC"/>
</dbReference>
<keyword evidence="2" id="KW-0378">Hydrolase</keyword>
<accession>A0A6J4TPE2</accession>
<evidence type="ECO:0000256" key="1">
    <source>
        <dbReference type="SAM" id="MobiDB-lite"/>
    </source>
</evidence>
<sequence length="283" mass="30920">MTRSPLSPPLLLPAAGGLPVLLSIPHSGREYPRWLLAESRRGLAALEPLEDPLVDRLAWRAIGLGVPTVIARAPRAAIDCNRSPEEIDPSTISMAPEADPGPRARGGLGLIPGRTPRDGELWRRKLSMAELEQRKAEAWTPYHQAVETGLEQLQRRFGEVLLLDCHSMPARGAKHPPIVFGDRHARTSARWLSDLARRTVEEQGLRVAFNDPYAGGWIVEHHGHPQAGVHALQIEIDRGHYLDATMRKPGPGFARLANLLEILARALGEALLGRAANLPAAAE</sequence>
<gene>
    <name evidence="2" type="ORF">AVDCRST_MAG62-1671</name>
</gene>
<protein>
    <submittedName>
        <fullName evidence="2">N-formylglutamate deformylase</fullName>
        <ecNumber evidence="2">3.5.1.68</ecNumber>
    </submittedName>
</protein>
<dbReference type="EC" id="3.5.1.68" evidence="2"/>